<evidence type="ECO:0000256" key="2">
    <source>
        <dbReference type="ARBA" id="ARBA00022469"/>
    </source>
</evidence>
<dbReference type="GO" id="GO:0009539">
    <property type="term" value="C:photosystem II reaction center"/>
    <property type="evidence" value="ECO:0007669"/>
    <property type="project" value="InterPro"/>
</dbReference>
<comment type="function">
    <text evidence="9">One of the components of the core complex of photosystem II (PSII). PSII is a light-driven water:plastoquinone oxidoreductase that uses light energy to abstract electrons from H(2)O, generating O(2) and a proton gradient subsequently used for ATP formation. It consists of a core antenna complex that captures photons, and an electron transfer chain that converts photonic excitation into a charge separation.</text>
</comment>
<dbReference type="InterPro" id="IPR003687">
    <property type="entry name" value="PSII_PsbK"/>
</dbReference>
<dbReference type="Pfam" id="PF02533">
    <property type="entry name" value="PsbK"/>
    <property type="match status" value="1"/>
</dbReference>
<comment type="subcellular location">
    <subcellularLocation>
        <location evidence="1">Membrane</location>
        <topology evidence="1">Single-pass membrane protein</topology>
    </subcellularLocation>
    <subcellularLocation>
        <location evidence="9">Plastid</location>
        <location evidence="9">Chloroplast thylakoid membrane</location>
        <topology evidence="9">Single-pass membrane protein</topology>
    </subcellularLocation>
</comment>
<name>A0A1L2EDY8_9CHLO</name>
<dbReference type="HAMAP" id="MF_00441">
    <property type="entry name" value="PSII_PsbK"/>
    <property type="match status" value="1"/>
</dbReference>
<comment type="subunit">
    <text evidence="9">PSII is composed of 1 copy each of membrane proteins PsbA, PsbB, PsbC, PsbD, PsbE, PsbF, PsbH, PsbI, PsbJ, PsbK, PsbL, PsbM, PsbT, PsbX, PsbY, PsbZ, Psb30/Ycf12, at least 3 peripheral proteins of the oxygen-evolving complex and a large number of cofactors. It forms dimeric complexes.</text>
</comment>
<keyword evidence="6 9" id="KW-0793">Thylakoid</keyword>
<evidence type="ECO:0000256" key="3">
    <source>
        <dbReference type="ARBA" id="ARBA00022531"/>
    </source>
</evidence>
<comment type="similarity">
    <text evidence="9">Belongs to the PsbK family.</text>
</comment>
<evidence type="ECO:0000256" key="9">
    <source>
        <dbReference type="HAMAP-Rule" id="MF_00441"/>
    </source>
</evidence>
<keyword evidence="3 9" id="KW-0602">Photosynthesis</keyword>
<dbReference type="AlphaFoldDB" id="A0A1L2EDY8"/>
<dbReference type="GO" id="GO:0015979">
    <property type="term" value="P:photosynthesis"/>
    <property type="evidence" value="ECO:0007669"/>
    <property type="project" value="UniProtKB-UniRule"/>
</dbReference>
<evidence type="ECO:0000256" key="8">
    <source>
        <dbReference type="ARBA" id="ARBA00023276"/>
    </source>
</evidence>
<keyword evidence="11" id="KW-0150">Chloroplast</keyword>
<geneLocation type="chloroplast" evidence="11"/>
<feature type="chain" id="PRO_5023436678" description="Photosystem II reaction center protein K" evidence="9">
    <location>
        <begin position="7"/>
        <end position="43"/>
    </location>
</feature>
<feature type="transmembrane region" description="Helical" evidence="10">
    <location>
        <begin position="21"/>
        <end position="42"/>
    </location>
</feature>
<evidence type="ECO:0000256" key="10">
    <source>
        <dbReference type="SAM" id="Phobius"/>
    </source>
</evidence>
<keyword evidence="8 9" id="KW-0604">Photosystem II</keyword>
<feature type="propeptide" id="PRO_5009988293" evidence="9">
    <location>
        <begin position="1"/>
        <end position="6"/>
    </location>
</feature>
<keyword evidence="11" id="KW-0934">Plastid</keyword>
<sequence>MFIPLIKLPEAYAPFDPLVDVLPIIPVLFLLLAFIWQASVSFR</sequence>
<evidence type="ECO:0000313" key="11">
    <source>
        <dbReference type="EMBL" id="ANN39073.1"/>
    </source>
</evidence>
<evidence type="ECO:0000256" key="7">
    <source>
        <dbReference type="ARBA" id="ARBA00023136"/>
    </source>
</evidence>
<proteinExistence type="inferred from homology"/>
<protein>
    <recommendedName>
        <fullName evidence="9">Photosystem II reaction center protein K</fullName>
        <shortName evidence="9">PSII-K</shortName>
    </recommendedName>
</protein>
<dbReference type="SUPFAM" id="SSF161037">
    <property type="entry name" value="Photosystem II reaction center protein K, PsbK"/>
    <property type="match status" value="1"/>
</dbReference>
<keyword evidence="2 9" id="KW-0674">Reaction center</keyword>
<dbReference type="InterPro" id="IPR037270">
    <property type="entry name" value="PSII_PsbK_sf"/>
</dbReference>
<dbReference type="NCBIfam" id="NF002715">
    <property type="entry name" value="PRK02553.1"/>
    <property type="match status" value="1"/>
</dbReference>
<reference evidence="11" key="1">
    <citation type="submission" date="2015-11" db="EMBL/GenBank/DDBJ databases">
        <title>Re-assessment of the Classification of Bryopsidales (Chlorophyta) Based on Chloroplast Phylogenomic Analyses.</title>
        <authorList>
            <person name="Cremen M.C.M."/>
            <person name="Leliaert F."/>
            <person name="West J."/>
            <person name="Lam D.W."/>
            <person name="Shimada S."/>
            <person name="Lopez-Bautista J.M."/>
            <person name="Verbruggen H."/>
        </authorList>
    </citation>
    <scope>NUCLEOTIDE SEQUENCE</scope>
</reference>
<organism evidence="11">
    <name type="scientific">Lambia antarctica</name>
    <dbReference type="NCBI Taxonomy" id="101717"/>
    <lineage>
        <taxon>Eukaryota</taxon>
        <taxon>Viridiplantae</taxon>
        <taxon>Chlorophyta</taxon>
        <taxon>core chlorophytes</taxon>
        <taxon>Ulvophyceae</taxon>
        <taxon>TCBD clade</taxon>
        <taxon>Bryopsidales</taxon>
        <taxon>Bryopsidineae</taxon>
        <taxon>Bryopsidaceae</taxon>
        <taxon>Lambia</taxon>
    </lineage>
</organism>
<keyword evidence="5 9" id="KW-1133">Transmembrane helix</keyword>
<dbReference type="GO" id="GO:0009535">
    <property type="term" value="C:chloroplast thylakoid membrane"/>
    <property type="evidence" value="ECO:0007669"/>
    <property type="project" value="UniProtKB-SubCell"/>
</dbReference>
<evidence type="ECO:0000256" key="6">
    <source>
        <dbReference type="ARBA" id="ARBA00023078"/>
    </source>
</evidence>
<keyword evidence="7 9" id="KW-0472">Membrane</keyword>
<dbReference type="GeneID" id="30685212"/>
<evidence type="ECO:0000256" key="5">
    <source>
        <dbReference type="ARBA" id="ARBA00022989"/>
    </source>
</evidence>
<dbReference type="PANTHER" id="PTHR35325:SF1">
    <property type="entry name" value="PHOTOSYSTEM II REACTION CENTER PROTEIN K"/>
    <property type="match status" value="1"/>
</dbReference>
<accession>A0A1L2EDY8</accession>
<dbReference type="PANTHER" id="PTHR35325">
    <property type="match status" value="1"/>
</dbReference>
<dbReference type="EMBL" id="KU059765">
    <property type="protein sequence ID" value="ANN39073.1"/>
    <property type="molecule type" value="Genomic_DNA"/>
</dbReference>
<gene>
    <name evidence="9 11" type="primary">psbK</name>
</gene>
<evidence type="ECO:0000256" key="4">
    <source>
        <dbReference type="ARBA" id="ARBA00022692"/>
    </source>
</evidence>
<evidence type="ECO:0000256" key="1">
    <source>
        <dbReference type="ARBA" id="ARBA00004167"/>
    </source>
</evidence>
<keyword evidence="4 9" id="KW-0812">Transmembrane</keyword>
<dbReference type="RefSeq" id="YP_009330352.1">
    <property type="nucleotide sequence ID" value="NC_032284.1"/>
</dbReference>